<organism evidence="1 2">
    <name type="scientific">Ancylobacter novellus</name>
    <name type="common">Thiobacillus novellus</name>
    <dbReference type="NCBI Taxonomy" id="921"/>
    <lineage>
        <taxon>Bacteria</taxon>
        <taxon>Pseudomonadati</taxon>
        <taxon>Pseudomonadota</taxon>
        <taxon>Alphaproteobacteria</taxon>
        <taxon>Hyphomicrobiales</taxon>
        <taxon>Xanthobacteraceae</taxon>
        <taxon>Ancylobacter</taxon>
    </lineage>
</organism>
<reference evidence="1 2" key="1">
    <citation type="submission" date="2017-08" db="EMBL/GenBank/DDBJ databases">
        <title>Infants hospitalized years apart are colonized by the same room-sourced microbial strains.</title>
        <authorList>
            <person name="Brooks B."/>
            <person name="Olm M.R."/>
            <person name="Firek B.A."/>
            <person name="Baker R."/>
            <person name="Thomas B.C."/>
            <person name="Morowitz M.J."/>
            <person name="Banfield J.F."/>
        </authorList>
    </citation>
    <scope>NUCLEOTIDE SEQUENCE [LARGE SCALE GENOMIC DNA]</scope>
    <source>
        <strain evidence="1">S2_005_001_R2_27</strain>
    </source>
</reference>
<dbReference type="Proteomes" id="UP000248887">
    <property type="component" value="Unassembled WGS sequence"/>
</dbReference>
<sequence>MWVKAECAEGAFLRRQGTSMSVRFQTIGRMMMRALLTFLVATAQLVTPVASAQAMSCHDLVRHEQATVVESGQIPAAISGDGLQGHSHAADHALCCSSACASCVVALAAPDATVPQRIVLTARYAQRDEIVTGLAFPPTLGPPRTRS</sequence>
<evidence type="ECO:0000313" key="1">
    <source>
        <dbReference type="EMBL" id="PZQ85421.1"/>
    </source>
</evidence>
<evidence type="ECO:0008006" key="3">
    <source>
        <dbReference type="Google" id="ProtNLM"/>
    </source>
</evidence>
<protein>
    <recommendedName>
        <fullName evidence="3">DUF2946 domain-containing protein</fullName>
    </recommendedName>
</protein>
<accession>A0A2W5R3M7</accession>
<gene>
    <name evidence="1" type="ORF">DI549_01710</name>
</gene>
<dbReference type="EMBL" id="QFQD01000003">
    <property type="protein sequence ID" value="PZQ85421.1"/>
    <property type="molecule type" value="Genomic_DNA"/>
</dbReference>
<dbReference type="AlphaFoldDB" id="A0A2W5R3M7"/>
<comment type="caution">
    <text evidence="1">The sequence shown here is derived from an EMBL/GenBank/DDBJ whole genome shotgun (WGS) entry which is preliminary data.</text>
</comment>
<evidence type="ECO:0000313" key="2">
    <source>
        <dbReference type="Proteomes" id="UP000248887"/>
    </source>
</evidence>
<name>A0A2W5R3M7_ANCNO</name>
<proteinExistence type="predicted"/>